<keyword evidence="3" id="KW-1185">Reference proteome</keyword>
<gene>
    <name evidence="2" type="ORF">BJ322DRAFT_997225</name>
</gene>
<sequence>MSPTRSPTSPSFTSRPRGGKRIKSPPPSQSPLPSKALQSDLETFAEQCRLWYYNQDEEAGRLMTQTLTTLPPSQRPPFARLQASVRSGYHAHVTARRNAEYHAHLSVTLPGGSLSAHSRLHPNGPTARKERYERLEKFIRIWCTLGMPGTRPFFEALWAVVRLQTLPDNLGGAGSRRITWEIDDAVFQEAAGKDFMLEAINVLKGVLAFEDVLSANSRSSSVSALGSTLPAHSRMQSQPLLYNPGSPPPISTITLAKRPRAPSDPFLDTPPLSRSLATTSSASQIGDPPGTPDDISVNNAPADPQNLTPSQRDIFPDIEAQTRIWTAPDLTNTEYSSLLKLFPSFISAKTLPRFPAPSKRKQDIEEGEEQAEEPFEIRFGTGTISLGGPLRTGPWRGGWWVRFTSWCKTLFC</sequence>
<proteinExistence type="predicted"/>
<reference evidence="2" key="2">
    <citation type="submission" date="2020-11" db="EMBL/GenBank/DDBJ databases">
        <authorList>
            <consortium name="DOE Joint Genome Institute"/>
            <person name="Kuo A."/>
            <person name="Miyauchi S."/>
            <person name="Kiss E."/>
            <person name="Drula E."/>
            <person name="Kohler A."/>
            <person name="Sanchez-Garcia M."/>
            <person name="Andreopoulos B."/>
            <person name="Barry K.W."/>
            <person name="Bonito G."/>
            <person name="Buee M."/>
            <person name="Carver A."/>
            <person name="Chen C."/>
            <person name="Cichocki N."/>
            <person name="Clum A."/>
            <person name="Culley D."/>
            <person name="Crous P.W."/>
            <person name="Fauchery L."/>
            <person name="Girlanda M."/>
            <person name="Hayes R."/>
            <person name="Keri Z."/>
            <person name="Labutti K."/>
            <person name="Lipzen A."/>
            <person name="Lombard V."/>
            <person name="Magnuson J."/>
            <person name="Maillard F."/>
            <person name="Morin E."/>
            <person name="Murat C."/>
            <person name="Nolan M."/>
            <person name="Ohm R."/>
            <person name="Pangilinan J."/>
            <person name="Pereira M."/>
            <person name="Perotto S."/>
            <person name="Peter M."/>
            <person name="Riley R."/>
            <person name="Sitrit Y."/>
            <person name="Stielow B."/>
            <person name="Szollosi G."/>
            <person name="Zifcakova L."/>
            <person name="Stursova M."/>
            <person name="Spatafora J.W."/>
            <person name="Tedersoo L."/>
            <person name="Vaario L.-M."/>
            <person name="Yamada A."/>
            <person name="Yan M."/>
            <person name="Wang P."/>
            <person name="Xu J."/>
            <person name="Bruns T."/>
            <person name="Baldrian P."/>
            <person name="Vilgalys R."/>
            <person name="Henrissat B."/>
            <person name="Grigoriev I.V."/>
            <person name="Hibbett D."/>
            <person name="Nagy L.G."/>
            <person name="Martin F.M."/>
        </authorList>
    </citation>
    <scope>NUCLEOTIDE SEQUENCE</scope>
    <source>
        <strain evidence="2">UH-Tt-Lm1</strain>
    </source>
</reference>
<organism evidence="2 3">
    <name type="scientific">Thelephora terrestris</name>
    <dbReference type="NCBI Taxonomy" id="56493"/>
    <lineage>
        <taxon>Eukaryota</taxon>
        <taxon>Fungi</taxon>
        <taxon>Dikarya</taxon>
        <taxon>Basidiomycota</taxon>
        <taxon>Agaricomycotina</taxon>
        <taxon>Agaricomycetes</taxon>
        <taxon>Thelephorales</taxon>
        <taxon>Thelephoraceae</taxon>
        <taxon>Thelephora</taxon>
    </lineage>
</organism>
<dbReference type="Proteomes" id="UP000736335">
    <property type="component" value="Unassembled WGS sequence"/>
</dbReference>
<feature type="compositionally biased region" description="Low complexity" evidence="1">
    <location>
        <begin position="1"/>
        <end position="16"/>
    </location>
</feature>
<dbReference type="AlphaFoldDB" id="A0A9P6LDR2"/>
<accession>A0A9P6LDR2</accession>
<evidence type="ECO:0000313" key="2">
    <source>
        <dbReference type="EMBL" id="KAF9793291.1"/>
    </source>
</evidence>
<evidence type="ECO:0000313" key="3">
    <source>
        <dbReference type="Proteomes" id="UP000736335"/>
    </source>
</evidence>
<feature type="compositionally biased region" description="Low complexity" evidence="1">
    <location>
        <begin position="270"/>
        <end position="283"/>
    </location>
</feature>
<reference evidence="2" key="1">
    <citation type="journal article" date="2020" name="Nat. Commun.">
        <title>Large-scale genome sequencing of mycorrhizal fungi provides insights into the early evolution of symbiotic traits.</title>
        <authorList>
            <person name="Miyauchi S."/>
            <person name="Kiss E."/>
            <person name="Kuo A."/>
            <person name="Drula E."/>
            <person name="Kohler A."/>
            <person name="Sanchez-Garcia M."/>
            <person name="Morin E."/>
            <person name="Andreopoulos B."/>
            <person name="Barry K.W."/>
            <person name="Bonito G."/>
            <person name="Buee M."/>
            <person name="Carver A."/>
            <person name="Chen C."/>
            <person name="Cichocki N."/>
            <person name="Clum A."/>
            <person name="Culley D."/>
            <person name="Crous P.W."/>
            <person name="Fauchery L."/>
            <person name="Girlanda M."/>
            <person name="Hayes R.D."/>
            <person name="Keri Z."/>
            <person name="LaButti K."/>
            <person name="Lipzen A."/>
            <person name="Lombard V."/>
            <person name="Magnuson J."/>
            <person name="Maillard F."/>
            <person name="Murat C."/>
            <person name="Nolan M."/>
            <person name="Ohm R.A."/>
            <person name="Pangilinan J."/>
            <person name="Pereira M.F."/>
            <person name="Perotto S."/>
            <person name="Peter M."/>
            <person name="Pfister S."/>
            <person name="Riley R."/>
            <person name="Sitrit Y."/>
            <person name="Stielow J.B."/>
            <person name="Szollosi G."/>
            <person name="Zifcakova L."/>
            <person name="Stursova M."/>
            <person name="Spatafora J.W."/>
            <person name="Tedersoo L."/>
            <person name="Vaario L.M."/>
            <person name="Yamada A."/>
            <person name="Yan M."/>
            <person name="Wang P."/>
            <person name="Xu J."/>
            <person name="Bruns T."/>
            <person name="Baldrian P."/>
            <person name="Vilgalys R."/>
            <person name="Dunand C."/>
            <person name="Henrissat B."/>
            <person name="Grigoriev I.V."/>
            <person name="Hibbett D."/>
            <person name="Nagy L.G."/>
            <person name="Martin F.M."/>
        </authorList>
    </citation>
    <scope>NUCLEOTIDE SEQUENCE</scope>
    <source>
        <strain evidence="2">UH-Tt-Lm1</strain>
    </source>
</reference>
<dbReference type="OrthoDB" id="2568455at2759"/>
<protein>
    <submittedName>
        <fullName evidence="2">Uncharacterized protein</fullName>
    </submittedName>
</protein>
<comment type="caution">
    <text evidence="2">The sequence shown here is derived from an EMBL/GenBank/DDBJ whole genome shotgun (WGS) entry which is preliminary data.</text>
</comment>
<feature type="region of interest" description="Disordered" evidence="1">
    <location>
        <begin position="237"/>
        <end position="311"/>
    </location>
</feature>
<feature type="region of interest" description="Disordered" evidence="1">
    <location>
        <begin position="1"/>
        <end position="36"/>
    </location>
</feature>
<evidence type="ECO:0000256" key="1">
    <source>
        <dbReference type="SAM" id="MobiDB-lite"/>
    </source>
</evidence>
<dbReference type="EMBL" id="WIUZ02000001">
    <property type="protein sequence ID" value="KAF9793291.1"/>
    <property type="molecule type" value="Genomic_DNA"/>
</dbReference>
<name>A0A9P6LDR2_9AGAM</name>